<comment type="caution">
    <text evidence="8">The sequence shown here is derived from an EMBL/GenBank/DDBJ whole genome shotgun (WGS) entry which is preliminary data.</text>
</comment>
<dbReference type="PANTHER" id="PTHR43570">
    <property type="entry name" value="ALDEHYDE DEHYDROGENASE"/>
    <property type="match status" value="1"/>
</dbReference>
<dbReference type="PANTHER" id="PTHR43570:SF17">
    <property type="entry name" value="ALDEHYDE DEHYDROGENASE FAMILY 3 MEMBER F1"/>
    <property type="match status" value="1"/>
</dbReference>
<feature type="active site" evidence="6">
    <location>
        <position position="184"/>
    </location>
</feature>
<dbReference type="InterPro" id="IPR016161">
    <property type="entry name" value="Ald_DH/histidinol_DH"/>
</dbReference>
<comment type="similarity">
    <text evidence="1 5">Belongs to the aldehyde dehydrogenase family.</text>
</comment>
<dbReference type="SUPFAM" id="SSF53720">
    <property type="entry name" value="ALDH-like"/>
    <property type="match status" value="1"/>
</dbReference>
<dbReference type="Gene3D" id="3.40.309.10">
    <property type="entry name" value="Aldehyde Dehydrogenase, Chain A, domain 2"/>
    <property type="match status" value="1"/>
</dbReference>
<keyword evidence="2 5" id="KW-0560">Oxidoreductase</keyword>
<dbReference type="InterPro" id="IPR016162">
    <property type="entry name" value="Ald_DH_N"/>
</dbReference>
<evidence type="ECO:0000256" key="6">
    <source>
        <dbReference type="PIRSR" id="PIRSR036492-1"/>
    </source>
</evidence>
<dbReference type="InterPro" id="IPR015590">
    <property type="entry name" value="Aldehyde_DH_dom"/>
</dbReference>
<dbReference type="OrthoDB" id="440325at2759"/>
<dbReference type="Pfam" id="PF00171">
    <property type="entry name" value="Aldedh"/>
    <property type="match status" value="1"/>
</dbReference>
<accession>A0A835DNJ5</accession>
<feature type="domain" description="Aldehyde dehydrogenase" evidence="7">
    <location>
        <begin position="75"/>
        <end position="409"/>
    </location>
</feature>
<sequence>MEESLEELRQTFRSGTTRSVAWRKAQLRAILELVRENEERIFGVLQQDLGKHRTEAYRDEDRLPLIFFPGTGEVLPEPLGLVLIISSWNFPIGLTLEPLIGAISAGNTVVIKPSELSPACSSFLANVIPRYLDSKAVRVIEGEANIGEQLLEHKWDKIFFTGSPRVGRVIMSAAVKHLTPVTLELGGKCPIIVDSLSTSDIKVIVALLVSGKWGACGGQACVGIDYVLVEEKFASSLIDQLKKTIKMFYGENPKYSKSISRIVNKHHFGRLHKLLKDPLVAASIVHGGSLDEEKLFIDPTILLDPPLDSEIMSEEIFGPLLPIITLKNIHESIEFINLRPKPLALYVFTKDEAFKRRVLSETSSGSVTFNDVLTQYVCDTLPFGGVGQSGFGKYHGKYSFDTFSHGKAVLRRSFWLELEPRHPPWNDFKMQFIRIAYKLDYFGLLLLLCGLKKYKTDHSD</sequence>
<dbReference type="Gene3D" id="3.40.605.10">
    <property type="entry name" value="Aldehyde Dehydrogenase, Chain A, domain 1"/>
    <property type="match status" value="2"/>
</dbReference>
<evidence type="ECO:0000256" key="4">
    <source>
        <dbReference type="ARBA" id="ARBA00049194"/>
    </source>
</evidence>
<gene>
    <name evidence="8" type="ORF">HHK36_003054</name>
</gene>
<dbReference type="InterPro" id="IPR016163">
    <property type="entry name" value="Ald_DH_C"/>
</dbReference>
<feature type="active site" evidence="6">
    <location>
        <position position="221"/>
    </location>
</feature>
<evidence type="ECO:0000313" key="8">
    <source>
        <dbReference type="EMBL" id="KAF8410523.1"/>
    </source>
</evidence>
<name>A0A835DNJ5_TETSI</name>
<dbReference type="FunFam" id="3.40.605.10:FF:000004">
    <property type="entry name" value="Aldehyde dehydrogenase"/>
    <property type="match status" value="1"/>
</dbReference>
<keyword evidence="3" id="KW-0520">NAD</keyword>
<protein>
    <recommendedName>
        <fullName evidence="5">Aldehyde dehydrogenase</fullName>
    </recommendedName>
</protein>
<evidence type="ECO:0000256" key="2">
    <source>
        <dbReference type="ARBA" id="ARBA00023002"/>
    </source>
</evidence>
<dbReference type="PIRSF" id="PIRSF036492">
    <property type="entry name" value="ALDH"/>
    <property type="match status" value="1"/>
</dbReference>
<evidence type="ECO:0000256" key="3">
    <source>
        <dbReference type="ARBA" id="ARBA00023027"/>
    </source>
</evidence>
<dbReference type="FunFam" id="3.40.309.10:FF:000003">
    <property type="entry name" value="Aldehyde dehydrogenase"/>
    <property type="match status" value="1"/>
</dbReference>
<proteinExistence type="inferred from homology"/>
<dbReference type="InterPro" id="IPR012394">
    <property type="entry name" value="Aldehyde_DH_NAD(P)"/>
</dbReference>
<dbReference type="GO" id="GO:0009737">
    <property type="term" value="P:response to abscisic acid"/>
    <property type="evidence" value="ECO:0007669"/>
    <property type="project" value="UniProtKB-ARBA"/>
</dbReference>
<comment type="catalytic activity">
    <reaction evidence="4">
        <text>an aldehyde + NAD(+) + H2O = a carboxylate + NADH + 2 H(+)</text>
        <dbReference type="Rhea" id="RHEA:16185"/>
        <dbReference type="ChEBI" id="CHEBI:15377"/>
        <dbReference type="ChEBI" id="CHEBI:15378"/>
        <dbReference type="ChEBI" id="CHEBI:17478"/>
        <dbReference type="ChEBI" id="CHEBI:29067"/>
        <dbReference type="ChEBI" id="CHEBI:57540"/>
        <dbReference type="ChEBI" id="CHEBI:57945"/>
        <dbReference type="EC" id="1.2.1.3"/>
    </reaction>
</comment>
<dbReference type="GO" id="GO:0005737">
    <property type="term" value="C:cytoplasm"/>
    <property type="evidence" value="ECO:0007669"/>
    <property type="project" value="TreeGrafter"/>
</dbReference>
<dbReference type="GO" id="GO:0004029">
    <property type="term" value="F:aldehyde dehydrogenase (NAD+) activity"/>
    <property type="evidence" value="ECO:0007669"/>
    <property type="project" value="UniProtKB-EC"/>
</dbReference>
<evidence type="ECO:0000256" key="5">
    <source>
        <dbReference type="PIRNR" id="PIRNR036492"/>
    </source>
</evidence>
<dbReference type="AlphaFoldDB" id="A0A835DNJ5"/>
<evidence type="ECO:0000313" key="9">
    <source>
        <dbReference type="Proteomes" id="UP000655225"/>
    </source>
</evidence>
<dbReference type="EMBL" id="JABCRI010000002">
    <property type="protein sequence ID" value="KAF8410523.1"/>
    <property type="molecule type" value="Genomic_DNA"/>
</dbReference>
<dbReference type="OMA" id="EIDWCKQ"/>
<evidence type="ECO:0000256" key="1">
    <source>
        <dbReference type="ARBA" id="ARBA00009986"/>
    </source>
</evidence>
<dbReference type="Proteomes" id="UP000655225">
    <property type="component" value="Unassembled WGS sequence"/>
</dbReference>
<reference evidence="8 9" key="1">
    <citation type="submission" date="2020-04" db="EMBL/GenBank/DDBJ databases">
        <title>Plant Genome Project.</title>
        <authorList>
            <person name="Zhang R.-G."/>
        </authorList>
    </citation>
    <scope>NUCLEOTIDE SEQUENCE [LARGE SCALE GENOMIC DNA]</scope>
    <source>
        <strain evidence="8">YNK0</strain>
        <tissue evidence="8">Leaf</tissue>
    </source>
</reference>
<keyword evidence="9" id="KW-1185">Reference proteome</keyword>
<dbReference type="GO" id="GO:0006081">
    <property type="term" value="P:aldehyde metabolic process"/>
    <property type="evidence" value="ECO:0007669"/>
    <property type="project" value="InterPro"/>
</dbReference>
<evidence type="ECO:0000259" key="7">
    <source>
        <dbReference type="Pfam" id="PF00171"/>
    </source>
</evidence>
<organism evidence="8 9">
    <name type="scientific">Tetracentron sinense</name>
    <name type="common">Spur-leaf</name>
    <dbReference type="NCBI Taxonomy" id="13715"/>
    <lineage>
        <taxon>Eukaryota</taxon>
        <taxon>Viridiplantae</taxon>
        <taxon>Streptophyta</taxon>
        <taxon>Embryophyta</taxon>
        <taxon>Tracheophyta</taxon>
        <taxon>Spermatophyta</taxon>
        <taxon>Magnoliopsida</taxon>
        <taxon>Trochodendrales</taxon>
        <taxon>Trochodendraceae</taxon>
        <taxon>Tetracentron</taxon>
    </lineage>
</organism>